<proteinExistence type="predicted"/>
<evidence type="ECO:0000313" key="2">
    <source>
        <dbReference type="Proteomes" id="UP000243528"/>
    </source>
</evidence>
<reference evidence="1 2" key="1">
    <citation type="submission" date="2018-03" db="EMBL/GenBank/DDBJ databases">
        <title>Genomic Encyclopedia of Archaeal and Bacterial Type Strains, Phase II (KMG-II): from individual species to whole genera.</title>
        <authorList>
            <person name="Goeker M."/>
        </authorList>
    </citation>
    <scope>NUCLEOTIDE SEQUENCE [LARGE SCALE GENOMIC DNA]</scope>
    <source>
        <strain evidence="1 2">DSM 45211</strain>
    </source>
</reference>
<dbReference type="RefSeq" id="WP_106537632.1">
    <property type="nucleotide sequence ID" value="NZ_ML142902.1"/>
</dbReference>
<comment type="caution">
    <text evidence="1">The sequence shown here is derived from an EMBL/GenBank/DDBJ whole genome shotgun (WGS) entry which is preliminary data.</text>
</comment>
<dbReference type="AlphaFoldDB" id="A0A2P8E1E7"/>
<dbReference type="Proteomes" id="UP000243528">
    <property type="component" value="Unassembled WGS sequence"/>
</dbReference>
<sequence length="191" mass="20837">MTTEIGTPARVLLVGKRVRVLDELGTALRAVGMVVREETDVDRATTGIDGASVDVLALGRTFTGSKRDRIVTALRAQNPRLKVVEGLAPIPELMVAQVREAVGTPDRDNRIVGAAAYERGDNSIVLILRRAANLDVTLYRLDPMYRVHRLEAFTGPLGPGKQRLPLGRRVGRGERFLVVQADQETTVHPLG</sequence>
<protein>
    <submittedName>
        <fullName evidence="1">Uncharacterized protein</fullName>
    </submittedName>
</protein>
<dbReference type="EMBL" id="PYGE01000008">
    <property type="protein sequence ID" value="PSL03227.1"/>
    <property type="molecule type" value="Genomic_DNA"/>
</dbReference>
<name>A0A2P8E1E7_9ACTN</name>
<gene>
    <name evidence="1" type="ORF">CLV30_108139</name>
</gene>
<dbReference type="OrthoDB" id="5180560at2"/>
<accession>A0A2P8E1E7</accession>
<evidence type="ECO:0000313" key="1">
    <source>
        <dbReference type="EMBL" id="PSL03227.1"/>
    </source>
</evidence>
<organism evidence="1 2">
    <name type="scientific">Haloactinopolyspora alba</name>
    <dbReference type="NCBI Taxonomy" id="648780"/>
    <lineage>
        <taxon>Bacteria</taxon>
        <taxon>Bacillati</taxon>
        <taxon>Actinomycetota</taxon>
        <taxon>Actinomycetes</taxon>
        <taxon>Jiangellales</taxon>
        <taxon>Jiangellaceae</taxon>
        <taxon>Haloactinopolyspora</taxon>
    </lineage>
</organism>
<keyword evidence="2" id="KW-1185">Reference proteome</keyword>